<dbReference type="Gene3D" id="1.25.20.10">
    <property type="entry name" value="Bacterial muramidases"/>
    <property type="match status" value="1"/>
</dbReference>
<proteinExistence type="inferred from homology"/>
<dbReference type="GO" id="GO:0004553">
    <property type="term" value="F:hydrolase activity, hydrolyzing O-glycosyl compounds"/>
    <property type="evidence" value="ECO:0007669"/>
    <property type="project" value="InterPro"/>
</dbReference>
<dbReference type="InterPro" id="IPR008258">
    <property type="entry name" value="Transglycosylase_SLT_dom_1"/>
</dbReference>
<dbReference type="GO" id="GO:0042597">
    <property type="term" value="C:periplasmic space"/>
    <property type="evidence" value="ECO:0007669"/>
    <property type="project" value="InterPro"/>
</dbReference>
<evidence type="ECO:0000259" key="4">
    <source>
        <dbReference type="Pfam" id="PF01464"/>
    </source>
</evidence>
<evidence type="ECO:0000256" key="3">
    <source>
        <dbReference type="ARBA" id="ARBA00022729"/>
    </source>
</evidence>
<dbReference type="PANTHER" id="PTHR37423:SF2">
    <property type="entry name" value="MEMBRANE-BOUND LYTIC MUREIN TRANSGLYCOSYLASE C"/>
    <property type="match status" value="1"/>
</dbReference>
<feature type="domain" description="Transglycosylase SLT" evidence="4">
    <location>
        <begin position="562"/>
        <end position="668"/>
    </location>
</feature>
<dbReference type="InterPro" id="IPR023346">
    <property type="entry name" value="Lysozyme-like_dom_sf"/>
</dbReference>
<reference evidence="5 6" key="1">
    <citation type="submission" date="2018-03" db="EMBL/GenBank/DDBJ databases">
        <title>Genome sequencing of Phreatobacter sp.</title>
        <authorList>
            <person name="Kim S.-J."/>
            <person name="Heo J."/>
            <person name="Kwon S.-W."/>
        </authorList>
    </citation>
    <scope>NUCLEOTIDE SEQUENCE [LARGE SCALE GENOMIC DNA]</scope>
    <source>
        <strain evidence="5 6">S-12</strain>
    </source>
</reference>
<dbReference type="Proteomes" id="UP000237889">
    <property type="component" value="Chromosome"/>
</dbReference>
<sequence>MRPFRVAYQDGPSPMPVCLAPTAPRIRLSLWAGVALTTLILAGCARGEVSGGDGAGQAAGGEMMTAQLTSYAAADPETTASISREQQVWRPAGGAASEADVAALGRVAAAARRGSAEQATAARDQIRDPVAKVLAEWMILRAIDTVGFERQAAFLRANPAFPASQRIRLRAEGSLLDNNAGPDAVRAFFQGNPPRSAKGRIAYAIALKRAGDGARALRLAKEVWHESDLSSDSEERLLAVFGSSLTAADHKMRLDRMLHENEPATALRAAQRLGGGQTALARAFLAVGGQKPNGGALLAQVPASLHRDPAYLFARAQWLRREDRAAEAAAILVSAPRDPAVLGKAEDWWVERRAMVRKLLDAGQARTAYQVAATHAVRSGGHRVDAEAHAGWLALRHLNDPATAIRHFEAARQAATTPMSQSRASYWLGRAHEAAGHQGPARAHYEAAARHATHYYGQLARAKLGLADLPIRRPQSTTPASAAYAHALSLLYRLDERDMARAILADLGMRASDHGTLNAAAEVAARARDARGVVTLGKLANNRGLPFDLHAFPTHGIPNYAHVGPEVDRAVVYAIARQESTFDHRAVSHAGARGLLQLMPATARATARSHGLPFDQGRLTSDPAYNARLGAAHLGELVAEFNGSYILTFVAYNAGRSRAREWIQKYGDPRDPRVDPVDWVERIPFTETRNYVQRVMENVQVYRARLGGGSALRIEADLRRGRPN</sequence>
<dbReference type="CDD" id="cd13401">
    <property type="entry name" value="Slt70-like"/>
    <property type="match status" value="1"/>
</dbReference>
<protein>
    <submittedName>
        <fullName evidence="5">Lytic transglycosylase</fullName>
    </submittedName>
</protein>
<name>A0A2S0N8S8_9HYPH</name>
<keyword evidence="6" id="KW-1185">Reference proteome</keyword>
<evidence type="ECO:0000313" key="5">
    <source>
        <dbReference type="EMBL" id="AVO44552.1"/>
    </source>
</evidence>
<dbReference type="SUPFAM" id="SSF53955">
    <property type="entry name" value="Lysozyme-like"/>
    <property type="match status" value="1"/>
</dbReference>
<dbReference type="PANTHER" id="PTHR37423">
    <property type="entry name" value="SOLUBLE LYTIC MUREIN TRANSGLYCOSYLASE-RELATED"/>
    <property type="match status" value="1"/>
</dbReference>
<evidence type="ECO:0000313" key="6">
    <source>
        <dbReference type="Proteomes" id="UP000237889"/>
    </source>
</evidence>
<dbReference type="InterPro" id="IPR008939">
    <property type="entry name" value="Lytic_TGlycosylase_superhlx_U"/>
</dbReference>
<accession>A0A2S0N8S8</accession>
<dbReference type="SUPFAM" id="SSF48435">
    <property type="entry name" value="Bacterial muramidases"/>
    <property type="match status" value="1"/>
</dbReference>
<comment type="similarity">
    <text evidence="1">Belongs to the transglycosylase Slt family.</text>
</comment>
<dbReference type="Pfam" id="PF01464">
    <property type="entry name" value="SLT"/>
    <property type="match status" value="1"/>
</dbReference>
<evidence type="ECO:0000256" key="2">
    <source>
        <dbReference type="ARBA" id="ARBA00009387"/>
    </source>
</evidence>
<evidence type="ECO:0000256" key="1">
    <source>
        <dbReference type="ARBA" id="ARBA00007734"/>
    </source>
</evidence>
<comment type="similarity">
    <text evidence="2">Belongs to the virb1 family.</text>
</comment>
<gene>
    <name evidence="5" type="ORF">C6569_05465</name>
</gene>
<dbReference type="EMBL" id="CP027668">
    <property type="protein sequence ID" value="AVO44552.1"/>
    <property type="molecule type" value="Genomic_DNA"/>
</dbReference>
<keyword evidence="3" id="KW-0732">Signal</keyword>
<dbReference type="Gene3D" id="1.10.530.10">
    <property type="match status" value="1"/>
</dbReference>
<dbReference type="AlphaFoldDB" id="A0A2S0N8S8"/>
<organism evidence="5 6">
    <name type="scientific">Phreatobacter cathodiphilus</name>
    <dbReference type="NCBI Taxonomy" id="1868589"/>
    <lineage>
        <taxon>Bacteria</taxon>
        <taxon>Pseudomonadati</taxon>
        <taxon>Pseudomonadota</taxon>
        <taxon>Alphaproteobacteria</taxon>
        <taxon>Hyphomicrobiales</taxon>
        <taxon>Phreatobacteraceae</taxon>
        <taxon>Phreatobacter</taxon>
    </lineage>
</organism>
<dbReference type="KEGG" id="phr:C6569_05465"/>